<dbReference type="EMBL" id="ML995502">
    <property type="protein sequence ID" value="KAF2137549.1"/>
    <property type="molecule type" value="Genomic_DNA"/>
</dbReference>
<feature type="compositionally biased region" description="Low complexity" evidence="1">
    <location>
        <begin position="324"/>
        <end position="339"/>
    </location>
</feature>
<feature type="compositionally biased region" description="Basic and acidic residues" evidence="1">
    <location>
        <begin position="345"/>
        <end position="357"/>
    </location>
</feature>
<feature type="compositionally biased region" description="Low complexity" evidence="1">
    <location>
        <begin position="893"/>
        <end position="905"/>
    </location>
</feature>
<evidence type="ECO:0008006" key="4">
    <source>
        <dbReference type="Google" id="ProtNLM"/>
    </source>
</evidence>
<dbReference type="Proteomes" id="UP000799438">
    <property type="component" value="Unassembled WGS sequence"/>
</dbReference>
<reference evidence="2" key="1">
    <citation type="journal article" date="2020" name="Stud. Mycol.">
        <title>101 Dothideomycetes genomes: a test case for predicting lifestyles and emergence of pathogens.</title>
        <authorList>
            <person name="Haridas S."/>
            <person name="Albert R."/>
            <person name="Binder M."/>
            <person name="Bloem J."/>
            <person name="Labutti K."/>
            <person name="Salamov A."/>
            <person name="Andreopoulos B."/>
            <person name="Baker S."/>
            <person name="Barry K."/>
            <person name="Bills G."/>
            <person name="Bluhm B."/>
            <person name="Cannon C."/>
            <person name="Castanera R."/>
            <person name="Culley D."/>
            <person name="Daum C."/>
            <person name="Ezra D."/>
            <person name="Gonzalez J."/>
            <person name="Henrissat B."/>
            <person name="Kuo A."/>
            <person name="Liang C."/>
            <person name="Lipzen A."/>
            <person name="Lutzoni F."/>
            <person name="Magnuson J."/>
            <person name="Mondo S."/>
            <person name="Nolan M."/>
            <person name="Ohm R."/>
            <person name="Pangilinan J."/>
            <person name="Park H.-J."/>
            <person name="Ramirez L."/>
            <person name="Alfaro M."/>
            <person name="Sun H."/>
            <person name="Tritt A."/>
            <person name="Yoshinaga Y."/>
            <person name="Zwiers L.-H."/>
            <person name="Turgeon B."/>
            <person name="Goodwin S."/>
            <person name="Spatafora J."/>
            <person name="Crous P."/>
            <person name="Grigoriev I."/>
        </authorList>
    </citation>
    <scope>NUCLEOTIDE SEQUENCE</scope>
    <source>
        <strain evidence="2">CBS 121167</strain>
    </source>
</reference>
<proteinExistence type="predicted"/>
<feature type="compositionally biased region" description="Basic and acidic residues" evidence="1">
    <location>
        <begin position="953"/>
        <end position="962"/>
    </location>
</feature>
<feature type="compositionally biased region" description="Acidic residues" evidence="1">
    <location>
        <begin position="609"/>
        <end position="620"/>
    </location>
</feature>
<dbReference type="GeneID" id="54303339"/>
<feature type="region of interest" description="Disordered" evidence="1">
    <location>
        <begin position="519"/>
        <end position="745"/>
    </location>
</feature>
<feature type="compositionally biased region" description="Polar residues" evidence="1">
    <location>
        <begin position="408"/>
        <end position="418"/>
    </location>
</feature>
<feature type="region of interest" description="Disordered" evidence="1">
    <location>
        <begin position="884"/>
        <end position="1002"/>
    </location>
</feature>
<feature type="compositionally biased region" description="Low complexity" evidence="1">
    <location>
        <begin position="722"/>
        <end position="731"/>
    </location>
</feature>
<feature type="compositionally biased region" description="Pro residues" evidence="1">
    <location>
        <begin position="303"/>
        <end position="314"/>
    </location>
</feature>
<protein>
    <recommendedName>
        <fullName evidence="4">ADF-H domain-containing protein</fullName>
    </recommendedName>
</protein>
<feature type="region of interest" description="Disordered" evidence="1">
    <location>
        <begin position="162"/>
        <end position="507"/>
    </location>
</feature>
<evidence type="ECO:0000256" key="1">
    <source>
        <dbReference type="SAM" id="MobiDB-lite"/>
    </source>
</evidence>
<feature type="compositionally biased region" description="Polar residues" evidence="1">
    <location>
        <begin position="972"/>
        <end position="991"/>
    </location>
</feature>
<feature type="compositionally biased region" description="Polar residues" evidence="1">
    <location>
        <begin position="457"/>
        <end position="479"/>
    </location>
</feature>
<feature type="compositionally biased region" description="Polar residues" evidence="1">
    <location>
        <begin position="652"/>
        <end position="668"/>
    </location>
</feature>
<feature type="compositionally biased region" description="Basic and acidic residues" evidence="1">
    <location>
        <begin position="482"/>
        <end position="494"/>
    </location>
</feature>
<dbReference type="AlphaFoldDB" id="A0A6A6B049"/>
<evidence type="ECO:0000313" key="3">
    <source>
        <dbReference type="Proteomes" id="UP000799438"/>
    </source>
</evidence>
<feature type="compositionally biased region" description="Low complexity" evidence="1">
    <location>
        <begin position="943"/>
        <end position="952"/>
    </location>
</feature>
<feature type="region of interest" description="Disordered" evidence="1">
    <location>
        <begin position="757"/>
        <end position="849"/>
    </location>
</feature>
<dbReference type="OrthoDB" id="74412at2759"/>
<accession>A0A6A6B049</accession>
<sequence length="1110" mass="119197">MSLNGLDDQAVVDAYQAALAEAGGWFLLKYASRDAVEIFQAGTGASGGVSELRKTVAQYEDKSPLYGFLLYRHRNVLLKYVPEARVTVHFTEIEEKFSPHDSVFNFASPEDLSDNALAAANSLHTAAPPSPLAEKKKLDGIHEDAENKGPGSGEGATIAVTDADVGSTVNAEGAPSPRASEDQRPKSPGGTGQNSLDDVLGSPKGYATSVRSLNQYDPLYQDEHQRRFSTQTARPGGADLYDFSYLYKPKVKLGPRPTTERPHSAADGNGKSAKLPASLKSAVRKTTPSRPKSRDTSAVPSIGVPPPATMPPVPDIHATAPARPTSSPGPQSSSASTKSNGITPEKQRLMKALELRKKQMAAKAAKEKKKTPDKLEVPTADDATTGASKAQASEEDGAADAVAEDWATQQTSGSTDSGRTLKAEAPATPDHTKADSGVLMSESGDGDEDGARAPTPVASSPISIQESLNPSSTRPSSISEAGDQKDRLNTEQKAEILVTNSNAEARTGSVAADLNRACEAEQPVAAVSSPDRGATGVHQTTAAKAPEPVRDNKTASPTLEDAASVPLPQRRSLSTDKRRSYNSVKRRSYNSVKRRSHNSVIIDVTGDTSDSDYLSDDSFMEELQSATVEEAKPMSVSKSPIMPIFPRRKSTNSDSSSGREAQRTATPNDQEHLAPDEVPESSSLAPASTPSAPEPHRAVSNPVVPGTQEVLTSEQPRDRMSRSMSASHASSPQDKEVPLAKKIGVSTGIAGRIAALAEKSNRESVQMVPRPNDASSFLIAKRQSSFRGRSPPGSRPTSKQSMHSKRLSQSSFHNPTPKFLAKQHTGNSNDNLHTVYNKSSNSRPESVTVTARIIRTPGPEPSELITPIDQQPTMDFQQSDITIDHIKPQSPEPSVQSPASQLSPAQPAPAPKSPEEQASENSWRSFNRRRSEIGMSPPPAAARSQSITSIESTESRSEERKGSKASRFLKRMSNSFSPGKKSSTQTLSPTVQEEPIEETPAAKPVAQPMEIGDLNVQFPDTLLWKRRWVEVDDGGNLVLSPPLQAKGITKRYHLSEFLAPIIPDHERQEMPNSVILDFADGRTLQCACEDSARQAHVLELMRQAWTAYKN</sequence>
<keyword evidence="3" id="KW-1185">Reference proteome</keyword>
<name>A0A6A6B049_9PEZI</name>
<gene>
    <name evidence="2" type="ORF">K452DRAFT_353528</name>
</gene>
<feature type="compositionally biased region" description="Basic residues" evidence="1">
    <location>
        <begin position="584"/>
        <end position="597"/>
    </location>
</feature>
<feature type="compositionally biased region" description="Low complexity" evidence="1">
    <location>
        <begin position="785"/>
        <end position="798"/>
    </location>
</feature>
<dbReference type="InterPro" id="IPR029006">
    <property type="entry name" value="ADF-H/Gelsolin-like_dom_sf"/>
</dbReference>
<feature type="compositionally biased region" description="Polar residues" evidence="1">
    <location>
        <begin position="824"/>
        <end position="849"/>
    </location>
</feature>
<feature type="compositionally biased region" description="Low complexity" evidence="1">
    <location>
        <begin position="680"/>
        <end position="691"/>
    </location>
</feature>
<evidence type="ECO:0000313" key="2">
    <source>
        <dbReference type="EMBL" id="KAF2137549.1"/>
    </source>
</evidence>
<dbReference type="RefSeq" id="XP_033393264.1">
    <property type="nucleotide sequence ID" value="XM_033545833.1"/>
</dbReference>
<dbReference type="Gene3D" id="3.40.20.10">
    <property type="entry name" value="Severin"/>
    <property type="match status" value="1"/>
</dbReference>
<organism evidence="2 3">
    <name type="scientific">Aplosporella prunicola CBS 121167</name>
    <dbReference type="NCBI Taxonomy" id="1176127"/>
    <lineage>
        <taxon>Eukaryota</taxon>
        <taxon>Fungi</taxon>
        <taxon>Dikarya</taxon>
        <taxon>Ascomycota</taxon>
        <taxon>Pezizomycotina</taxon>
        <taxon>Dothideomycetes</taxon>
        <taxon>Dothideomycetes incertae sedis</taxon>
        <taxon>Botryosphaeriales</taxon>
        <taxon>Aplosporellaceae</taxon>
        <taxon>Aplosporella</taxon>
    </lineage>
</organism>